<dbReference type="Gene3D" id="1.10.10.10">
    <property type="entry name" value="Winged helix-like DNA-binding domain superfamily/Winged helix DNA-binding domain"/>
    <property type="match status" value="1"/>
</dbReference>
<evidence type="ECO:0000313" key="2">
    <source>
        <dbReference type="Proteomes" id="UP000244224"/>
    </source>
</evidence>
<protein>
    <recommendedName>
        <fullName evidence="3">MarR family transcriptional regulator</fullName>
    </recommendedName>
</protein>
<dbReference type="SUPFAM" id="SSF46785">
    <property type="entry name" value="Winged helix' DNA-binding domain"/>
    <property type="match status" value="1"/>
</dbReference>
<dbReference type="AlphaFoldDB" id="A0A2T6A3Q7"/>
<dbReference type="EMBL" id="QBKP01000043">
    <property type="protein sequence ID" value="PTX38408.1"/>
    <property type="molecule type" value="Genomic_DNA"/>
</dbReference>
<dbReference type="InterPro" id="IPR036390">
    <property type="entry name" value="WH_DNA-bd_sf"/>
</dbReference>
<sequence length="341" mass="38060">MLVCVTMLGKDLDISDSQFLEALERYLEELLHARIVVRAFEGTRSLPSFVGRAYRLYETYILGHHCIIAAKLGDTGTPADIAKHIDIIRNVTDATVVFATMSITAHNRARLIGQGVPFIVPGNQLYIPDLAIDLREHFRAPRRRQVAGLSPAAQTVLFHHILHLDRNLATPSALAERLHYSAMSIGRAFDDLVAARLAETVRHGKERHISFKAEGRRLLEEATPHLRSPVRSMKFVRGSAFSAHLKLAGETALSHLTELASPRIDTFAVAASDWKAISQAADLVETDREEADCIIETWSYDPAALSDTNTVDVLSLYAQFRDHRDERVAMAADRLLEKLPW</sequence>
<dbReference type="Proteomes" id="UP000244224">
    <property type="component" value="Unassembled WGS sequence"/>
</dbReference>
<accession>A0A2T6A3Q7</accession>
<organism evidence="1 2">
    <name type="scientific">Gemmobacter caeni</name>
    <dbReference type="NCBI Taxonomy" id="589035"/>
    <lineage>
        <taxon>Bacteria</taxon>
        <taxon>Pseudomonadati</taxon>
        <taxon>Pseudomonadota</taxon>
        <taxon>Alphaproteobacteria</taxon>
        <taxon>Rhodobacterales</taxon>
        <taxon>Paracoccaceae</taxon>
        <taxon>Gemmobacter</taxon>
    </lineage>
</organism>
<name>A0A2T6A3Q7_9RHOB</name>
<reference evidence="1 2" key="1">
    <citation type="submission" date="2018-04" db="EMBL/GenBank/DDBJ databases">
        <title>Genomic Encyclopedia of Archaeal and Bacterial Type Strains, Phase II (KMG-II): from individual species to whole genera.</title>
        <authorList>
            <person name="Goeker M."/>
        </authorList>
    </citation>
    <scope>NUCLEOTIDE SEQUENCE [LARGE SCALE GENOMIC DNA]</scope>
    <source>
        <strain evidence="1 2">DSM 21823</strain>
    </source>
</reference>
<comment type="caution">
    <text evidence="1">The sequence shown here is derived from an EMBL/GenBank/DDBJ whole genome shotgun (WGS) entry which is preliminary data.</text>
</comment>
<gene>
    <name evidence="1" type="ORF">C8N34_1436</name>
</gene>
<dbReference type="InterPro" id="IPR036388">
    <property type="entry name" value="WH-like_DNA-bd_sf"/>
</dbReference>
<keyword evidence="2" id="KW-1185">Reference proteome</keyword>
<proteinExistence type="predicted"/>
<evidence type="ECO:0000313" key="1">
    <source>
        <dbReference type="EMBL" id="PTX38408.1"/>
    </source>
</evidence>
<evidence type="ECO:0008006" key="3">
    <source>
        <dbReference type="Google" id="ProtNLM"/>
    </source>
</evidence>